<gene>
    <name evidence="2" type="ORF">FHU38_000287</name>
</gene>
<evidence type="ECO:0008006" key="4">
    <source>
        <dbReference type="Google" id="ProtNLM"/>
    </source>
</evidence>
<dbReference type="Proteomes" id="UP000545493">
    <property type="component" value="Unassembled WGS sequence"/>
</dbReference>
<dbReference type="EMBL" id="JAAOYM010000001">
    <property type="protein sequence ID" value="NIJ09943.1"/>
    <property type="molecule type" value="Genomic_DNA"/>
</dbReference>
<organism evidence="2 3">
    <name type="scientific">Saccharomonospora amisosensis</name>
    <dbReference type="NCBI Taxonomy" id="1128677"/>
    <lineage>
        <taxon>Bacteria</taxon>
        <taxon>Bacillati</taxon>
        <taxon>Actinomycetota</taxon>
        <taxon>Actinomycetes</taxon>
        <taxon>Pseudonocardiales</taxon>
        <taxon>Pseudonocardiaceae</taxon>
        <taxon>Saccharomonospora</taxon>
    </lineage>
</organism>
<name>A0A7X5ULP1_9PSEU</name>
<evidence type="ECO:0000313" key="3">
    <source>
        <dbReference type="Proteomes" id="UP000545493"/>
    </source>
</evidence>
<protein>
    <recommendedName>
        <fullName evidence="4">MT0933-like antitoxin protein</fullName>
    </recommendedName>
</protein>
<comment type="caution">
    <text evidence="2">The sequence shown here is derived from an EMBL/GenBank/DDBJ whole genome shotgun (WGS) entry which is preliminary data.</text>
</comment>
<reference evidence="2 3" key="1">
    <citation type="submission" date="2020-03" db="EMBL/GenBank/DDBJ databases">
        <title>Sequencing the genomes of 1000 actinobacteria strains.</title>
        <authorList>
            <person name="Klenk H.-P."/>
        </authorList>
    </citation>
    <scope>NUCLEOTIDE SEQUENCE [LARGE SCALE GENOMIC DNA]</scope>
    <source>
        <strain evidence="2 3">DSM 45685</strain>
    </source>
</reference>
<feature type="compositionally biased region" description="Basic and acidic residues" evidence="1">
    <location>
        <begin position="63"/>
        <end position="73"/>
    </location>
</feature>
<evidence type="ECO:0000256" key="1">
    <source>
        <dbReference type="SAM" id="MobiDB-lite"/>
    </source>
</evidence>
<feature type="compositionally biased region" description="Gly residues" evidence="1">
    <location>
        <begin position="76"/>
        <end position="90"/>
    </location>
</feature>
<dbReference type="Pfam" id="PF14013">
    <property type="entry name" value="MT0933_antitox"/>
    <property type="match status" value="1"/>
</dbReference>
<feature type="region of interest" description="Disordered" evidence="1">
    <location>
        <begin position="48"/>
        <end position="90"/>
    </location>
</feature>
<dbReference type="AlphaFoldDB" id="A0A7X5ULP1"/>
<keyword evidence="3" id="KW-1185">Reference proteome</keyword>
<dbReference type="InterPro" id="IPR028037">
    <property type="entry name" value="Antitoxin_Rv0909/MT0933"/>
</dbReference>
<accession>A0A7X5ULP1</accession>
<evidence type="ECO:0000313" key="2">
    <source>
        <dbReference type="EMBL" id="NIJ09943.1"/>
    </source>
</evidence>
<proteinExistence type="predicted"/>
<sequence>MLSTLRHRANAGGLESMGFNFDQIKHRAKDALGKNSGKIEQGIDKASGLARSRFGKQAGKIDSASRKAKEMLRKNAGGGQQGGDQQGGPR</sequence>